<keyword evidence="2" id="KW-1185">Reference proteome</keyword>
<evidence type="ECO:0000313" key="1">
    <source>
        <dbReference type="EMBL" id="MQL73295.1"/>
    </source>
</evidence>
<evidence type="ECO:0000313" key="2">
    <source>
        <dbReference type="Proteomes" id="UP000652761"/>
    </source>
</evidence>
<dbReference type="AlphaFoldDB" id="A0A843TQF3"/>
<dbReference type="EMBL" id="NMUH01000160">
    <property type="protein sequence ID" value="MQL73295.1"/>
    <property type="molecule type" value="Genomic_DNA"/>
</dbReference>
<name>A0A843TQF3_COLES</name>
<reference evidence="1" key="1">
    <citation type="submission" date="2017-07" db="EMBL/GenBank/DDBJ databases">
        <title>Taro Niue Genome Assembly and Annotation.</title>
        <authorList>
            <person name="Atibalentja N."/>
            <person name="Keating K."/>
            <person name="Fields C.J."/>
        </authorList>
    </citation>
    <scope>NUCLEOTIDE SEQUENCE</scope>
    <source>
        <strain evidence="1">Niue_2</strain>
        <tissue evidence="1">Leaf</tissue>
    </source>
</reference>
<gene>
    <name evidence="1" type="ORF">Taro_005627</name>
</gene>
<sequence>MELKSAEASTQGKRHLFWFGHSK</sequence>
<accession>A0A843TQF3</accession>
<dbReference type="Proteomes" id="UP000652761">
    <property type="component" value="Unassembled WGS sequence"/>
</dbReference>
<comment type="caution">
    <text evidence="1">The sequence shown here is derived from an EMBL/GenBank/DDBJ whole genome shotgun (WGS) entry which is preliminary data.</text>
</comment>
<proteinExistence type="predicted"/>
<organism evidence="1 2">
    <name type="scientific">Colocasia esculenta</name>
    <name type="common">Wild taro</name>
    <name type="synonym">Arum esculentum</name>
    <dbReference type="NCBI Taxonomy" id="4460"/>
    <lineage>
        <taxon>Eukaryota</taxon>
        <taxon>Viridiplantae</taxon>
        <taxon>Streptophyta</taxon>
        <taxon>Embryophyta</taxon>
        <taxon>Tracheophyta</taxon>
        <taxon>Spermatophyta</taxon>
        <taxon>Magnoliopsida</taxon>
        <taxon>Liliopsida</taxon>
        <taxon>Araceae</taxon>
        <taxon>Aroideae</taxon>
        <taxon>Colocasieae</taxon>
        <taxon>Colocasia</taxon>
    </lineage>
</organism>
<protein>
    <submittedName>
        <fullName evidence="1">Uncharacterized protein</fullName>
    </submittedName>
</protein>